<dbReference type="InterPro" id="IPR003661">
    <property type="entry name" value="HisK_dim/P_dom"/>
</dbReference>
<dbReference type="SMART" id="SM00448">
    <property type="entry name" value="REC"/>
    <property type="match status" value="2"/>
</dbReference>
<dbReference type="Pfam" id="PF08447">
    <property type="entry name" value="PAS_3"/>
    <property type="match status" value="1"/>
</dbReference>
<evidence type="ECO:0000313" key="24">
    <source>
        <dbReference type="EMBL" id="NOU51238.1"/>
    </source>
</evidence>
<feature type="modified residue" description="Phosphohistidine" evidence="16">
    <location>
        <position position="1703"/>
    </location>
</feature>
<evidence type="ECO:0000256" key="15">
    <source>
        <dbReference type="ARBA" id="ARBA00068150"/>
    </source>
</evidence>
<sequence>MKPLLVTFILLVVTLFAATHNNAQAQVVNSELKVEHISAYNGLSNPQIYALAKDPNGYMWFASADGIMRYDGYQFVAYKYDVNRSDSLSANSVSSILFDRQGRLWAGTWGGGLNLQNGPQSFLHLRHDSKKDNSLGADKIQTLFESRDGTLWVGTNGGGLNQLQSDQRSFKRFVYDAEDPNHSGKNRVWSISEDTHGVIWYGTSYGLQKLDRQTGQLSSFDMYSSELDHQEVRHVSFDEQGQMWLATRRSFGVFSPDTGRYQTFDLPSESLPSVSSMLHHNGDIILSTFAGIYRFSTTKREFINMPHTSELALLSSRDVRQIYLDETGLLWAATRYSGVVKIYPEPAVFKSHQNYLQEYLLSGLFRQVLSMAEARQGGVWLGTGRGLVHFDVKQKFTPFAKRSQLTGDYRLRVHKLARNQYDQLFAATNFGLYRVDEQTNELHLIPLFWLNDERHSVEDIVFDRQGWAWLILGGQNSVIRWRLGSEQYQSLLPHVDAHFLFVDSEQRVWAGTDGEGVFRLESNGRNSVQFIAHNDEASLSNNYVNQAIEFDGKVWLATNNGLTSYDLKSRQFRRFNNTTTDASFVVKSMIKGKKGFLWLATSSGIYRLDTKTNVFHHFTTHDGLANNHFLVRSQVMVGDQILFGSIDGITRFAPNEVKVNTTIPKLVFTQAWVDEHRVEDLSQQITISPKNHTLAVHFSALDYQAPSDNRYRTWLVGYQNGWSDITASHKVTYRDLPPGEYELRVQGSNNHGVWNKQGIAIKIVRIPAWFQTLWFQISMPILLVMVVASAIAWRFRRLSLAGMKLEQKVAQRTQDIIVLAEVGKDASASLDVSKICHTINAHLSNTLAYDFFAVGLYQQDEQVMEFIFAEQNGNPLSLLDIEIDNNTLPESTSIKLGTELLLDNKELWQEYNLTPSNCLNGTQTQSVFCMPLIVDGKVLGIFSLQSDKEQAFSDSQLSILRVVGNHLAVALANSLSYSELKEAEQRIELAMHGANVGTWEWDSYKDILLTNTVWSTMLGYFDNELEQKHGKGIARWRSLIHPDDFEHVQNTLVAYFKKQSSIFRCEFRMRTADDKWKWILSIGRSFRQDNKTQKRSIFGISMDISDAKALESALKQAKETAESATQAKSDFLSNMSHEIRTPMNAIIGMSYLVLDTELNRKQRNYVEKIHRSAESLLGIINDILDFSKIEAGKLDIEMVPFSLEEVLSNCVDVLSIKAQEKDLKISVSIDPHIPHQLCGDPLRISQVLLNLGSNAIKFTEQDGQVMFNVTLEEQLNNQLTLVVAVIDSGIGMTQEQQHRLFESFSQADSSITRKFGGTGLGLAISQKLVTLMGGQIECQSTPDIGSTFSFTLPVQCLSSALISTPELPFKQVLVVDDDQYASRALLRYLEHAHLQVHCFSCAQLAQIEPLLMQSDAVFVDQHAEQILSLIAMYRKHSLDGHVVLLADYETEHLQHIAAQDELVTLLAKPIFPTPLYDALAKLDGTATTYKEAQLETANEQPLHGLKLLLVEDNELNQELAIALLEKHGAQVDVASNGQQALDILQSHSFDGVLMDCQMPLMDGYETTKLIRAQAHLANLPIIAMTASVTKDNQHAVKACGMNDIIFKPINIADMIATIVQWVSPSGTVTVPTPKNIYDDDIKPFVHIKGLDARAGLQIADGDLALYIQLLRRFVDKEDAFSYQLQDLLSSDMQDNDKIGLWAHTFKALAGNIGAYELQDYGSKLEHTCLQKGEGLAPYLQAIHDRLGPFMQSVKSVLRDLKPHYKVNTKTQGVDTQSQDTANIKDKFNVLNRMLLDSDTGATDVVDELLSKLPNKRYQPQLLELARLLDEYDFENASIVLQLVQTQWLVEHCDDKPDQ</sequence>
<dbReference type="Gene3D" id="3.30.450.40">
    <property type="match status" value="1"/>
</dbReference>
<dbReference type="PANTHER" id="PTHR45339:SF1">
    <property type="entry name" value="HYBRID SIGNAL TRANSDUCTION HISTIDINE KINASE J"/>
    <property type="match status" value="1"/>
</dbReference>
<dbReference type="GO" id="GO:0005886">
    <property type="term" value="C:plasma membrane"/>
    <property type="evidence" value="ECO:0007669"/>
    <property type="project" value="UniProtKB-SubCell"/>
</dbReference>
<gene>
    <name evidence="24" type="ORF">HG263_11940</name>
</gene>
<dbReference type="InterPro" id="IPR036097">
    <property type="entry name" value="HisK_dim/P_sf"/>
</dbReference>
<dbReference type="Proteomes" id="UP000586305">
    <property type="component" value="Unassembled WGS sequence"/>
</dbReference>
<dbReference type="InterPro" id="IPR008207">
    <property type="entry name" value="Sig_transdc_His_kin_Hpt_dom"/>
</dbReference>
<dbReference type="Pfam" id="PF07494">
    <property type="entry name" value="Reg_prop"/>
    <property type="match status" value="3"/>
</dbReference>
<accession>A0A849VEN9</accession>
<dbReference type="Gene3D" id="2.130.10.10">
    <property type="entry name" value="YVTN repeat-like/Quinoprotein amine dehydrogenase"/>
    <property type="match status" value="4"/>
</dbReference>
<dbReference type="PROSITE" id="PS50112">
    <property type="entry name" value="PAS"/>
    <property type="match status" value="1"/>
</dbReference>
<dbReference type="EC" id="2.7.13.3" evidence="3"/>
<dbReference type="Pfam" id="PF00512">
    <property type="entry name" value="HisKA"/>
    <property type="match status" value="1"/>
</dbReference>
<feature type="domain" description="PAS" evidence="21">
    <location>
        <begin position="983"/>
        <end position="1059"/>
    </location>
</feature>
<evidence type="ECO:0000256" key="18">
    <source>
        <dbReference type="SAM" id="SignalP"/>
    </source>
</evidence>
<keyword evidence="5 17" id="KW-0597">Phosphoprotein</keyword>
<comment type="caution">
    <text evidence="24">The sequence shown here is derived from an EMBL/GenBank/DDBJ whole genome shotgun (WGS) entry which is preliminary data.</text>
</comment>
<dbReference type="PRINTS" id="PR00344">
    <property type="entry name" value="BCTRLSENSOR"/>
</dbReference>
<keyword evidence="4" id="KW-1003">Cell membrane</keyword>
<dbReference type="Pfam" id="PF07495">
    <property type="entry name" value="Y_Y_Y"/>
    <property type="match status" value="1"/>
</dbReference>
<evidence type="ECO:0000256" key="16">
    <source>
        <dbReference type="PROSITE-ProRule" id="PRU00110"/>
    </source>
</evidence>
<dbReference type="Gene3D" id="3.30.565.10">
    <property type="entry name" value="Histidine kinase-like ATPase, C-terminal domain"/>
    <property type="match status" value="1"/>
</dbReference>
<dbReference type="PROSITE" id="PS50113">
    <property type="entry name" value="PAC"/>
    <property type="match status" value="1"/>
</dbReference>
<evidence type="ECO:0000259" key="19">
    <source>
        <dbReference type="PROSITE" id="PS50109"/>
    </source>
</evidence>
<dbReference type="Pfam" id="PF00072">
    <property type="entry name" value="Response_reg"/>
    <property type="match status" value="1"/>
</dbReference>
<evidence type="ECO:0000256" key="4">
    <source>
        <dbReference type="ARBA" id="ARBA00022475"/>
    </source>
</evidence>
<dbReference type="SUPFAM" id="SSF47226">
    <property type="entry name" value="Histidine-containing phosphotransfer domain, HPT domain"/>
    <property type="match status" value="1"/>
</dbReference>
<keyword evidence="12" id="KW-0902">Two-component regulatory system</keyword>
<dbReference type="PROSITE" id="PS50109">
    <property type="entry name" value="HIS_KIN"/>
    <property type="match status" value="1"/>
</dbReference>
<evidence type="ECO:0000256" key="11">
    <source>
        <dbReference type="ARBA" id="ARBA00022989"/>
    </source>
</evidence>
<organism evidence="24 25">
    <name type="scientific">Pseudoalteromonas caenipelagi</name>
    <dbReference type="NCBI Taxonomy" id="2726988"/>
    <lineage>
        <taxon>Bacteria</taxon>
        <taxon>Pseudomonadati</taxon>
        <taxon>Pseudomonadota</taxon>
        <taxon>Gammaproteobacteria</taxon>
        <taxon>Alteromonadales</taxon>
        <taxon>Pseudoalteromonadaceae</taxon>
        <taxon>Pseudoalteromonas</taxon>
    </lineage>
</organism>
<dbReference type="PROSITE" id="PS50894">
    <property type="entry name" value="HPT"/>
    <property type="match status" value="1"/>
</dbReference>
<evidence type="ECO:0000259" key="21">
    <source>
        <dbReference type="PROSITE" id="PS50112"/>
    </source>
</evidence>
<feature type="signal peptide" evidence="18">
    <location>
        <begin position="1"/>
        <end position="25"/>
    </location>
</feature>
<dbReference type="GO" id="GO:0000155">
    <property type="term" value="F:phosphorelay sensor kinase activity"/>
    <property type="evidence" value="ECO:0007669"/>
    <property type="project" value="InterPro"/>
</dbReference>
<feature type="domain" description="Histidine kinase" evidence="19">
    <location>
        <begin position="1134"/>
        <end position="1356"/>
    </location>
</feature>
<dbReference type="SUPFAM" id="SSF55785">
    <property type="entry name" value="PYP-like sensor domain (PAS domain)"/>
    <property type="match status" value="1"/>
</dbReference>
<keyword evidence="8" id="KW-0547">Nucleotide-binding</keyword>
<keyword evidence="11" id="KW-1133">Transmembrane helix</keyword>
<dbReference type="CDD" id="cd00082">
    <property type="entry name" value="HisKA"/>
    <property type="match status" value="1"/>
</dbReference>
<dbReference type="Pfam" id="PF02518">
    <property type="entry name" value="HATPase_c"/>
    <property type="match status" value="1"/>
</dbReference>
<dbReference type="InterPro" id="IPR003018">
    <property type="entry name" value="GAF"/>
</dbReference>
<dbReference type="NCBIfam" id="TIGR00229">
    <property type="entry name" value="sensory_box"/>
    <property type="match status" value="1"/>
</dbReference>
<dbReference type="InterPro" id="IPR004358">
    <property type="entry name" value="Sig_transdc_His_kin-like_C"/>
</dbReference>
<dbReference type="CDD" id="cd00130">
    <property type="entry name" value="PAS"/>
    <property type="match status" value="1"/>
</dbReference>
<proteinExistence type="predicted"/>
<evidence type="ECO:0000259" key="22">
    <source>
        <dbReference type="PROSITE" id="PS50113"/>
    </source>
</evidence>
<keyword evidence="13" id="KW-0472">Membrane</keyword>
<name>A0A849VEN9_9GAMM</name>
<comment type="subcellular location">
    <subcellularLocation>
        <location evidence="2">Cell membrane</location>
        <topology evidence="2">Multi-pass membrane protein</topology>
    </subcellularLocation>
</comment>
<protein>
    <recommendedName>
        <fullName evidence="15">Sensory/regulatory protein RpfC</fullName>
        <ecNumber evidence="3">2.7.13.3</ecNumber>
    </recommendedName>
</protein>
<dbReference type="FunFam" id="3.30.565.10:FF:000010">
    <property type="entry name" value="Sensor histidine kinase RcsC"/>
    <property type="match status" value="1"/>
</dbReference>
<dbReference type="Gene3D" id="1.10.287.130">
    <property type="match status" value="1"/>
</dbReference>
<dbReference type="SUPFAM" id="SSF55874">
    <property type="entry name" value="ATPase domain of HSP90 chaperone/DNA topoisomerase II/histidine kinase"/>
    <property type="match status" value="1"/>
</dbReference>
<dbReference type="Gene3D" id="3.40.50.2300">
    <property type="match status" value="2"/>
</dbReference>
<evidence type="ECO:0000256" key="2">
    <source>
        <dbReference type="ARBA" id="ARBA00004651"/>
    </source>
</evidence>
<feature type="domain" description="Response regulatory" evidence="20">
    <location>
        <begin position="1506"/>
        <end position="1622"/>
    </location>
</feature>
<dbReference type="SUPFAM" id="SSF63829">
    <property type="entry name" value="Calcium-dependent phosphotriesterase"/>
    <property type="match status" value="3"/>
</dbReference>
<dbReference type="GO" id="GO:0005524">
    <property type="term" value="F:ATP binding"/>
    <property type="evidence" value="ECO:0007669"/>
    <property type="project" value="UniProtKB-KW"/>
</dbReference>
<evidence type="ECO:0000256" key="13">
    <source>
        <dbReference type="ARBA" id="ARBA00023136"/>
    </source>
</evidence>
<dbReference type="InterPro" id="IPR029016">
    <property type="entry name" value="GAF-like_dom_sf"/>
</dbReference>
<dbReference type="SUPFAM" id="SSF47384">
    <property type="entry name" value="Homodimeric domain of signal transducing histidine kinase"/>
    <property type="match status" value="1"/>
</dbReference>
<evidence type="ECO:0000256" key="12">
    <source>
        <dbReference type="ARBA" id="ARBA00023012"/>
    </source>
</evidence>
<dbReference type="PANTHER" id="PTHR45339">
    <property type="entry name" value="HYBRID SIGNAL TRANSDUCTION HISTIDINE KINASE J"/>
    <property type="match status" value="1"/>
</dbReference>
<evidence type="ECO:0000256" key="1">
    <source>
        <dbReference type="ARBA" id="ARBA00000085"/>
    </source>
</evidence>
<dbReference type="FunFam" id="1.10.287.130:FF:000002">
    <property type="entry name" value="Two-component osmosensing histidine kinase"/>
    <property type="match status" value="1"/>
</dbReference>
<evidence type="ECO:0000259" key="20">
    <source>
        <dbReference type="PROSITE" id="PS50110"/>
    </source>
</evidence>
<evidence type="ECO:0000259" key="23">
    <source>
        <dbReference type="PROSITE" id="PS50894"/>
    </source>
</evidence>
<keyword evidence="7" id="KW-0812">Transmembrane</keyword>
<dbReference type="InterPro" id="IPR015943">
    <property type="entry name" value="WD40/YVTN_repeat-like_dom_sf"/>
</dbReference>
<dbReference type="InterPro" id="IPR011110">
    <property type="entry name" value="Reg_prop"/>
</dbReference>
<dbReference type="PROSITE" id="PS50110">
    <property type="entry name" value="RESPONSE_REGULATORY"/>
    <property type="match status" value="1"/>
</dbReference>
<dbReference type="InterPro" id="IPR011006">
    <property type="entry name" value="CheY-like_superfamily"/>
</dbReference>
<dbReference type="InterPro" id="IPR001789">
    <property type="entry name" value="Sig_transdc_resp-reg_receiver"/>
</dbReference>
<evidence type="ECO:0000256" key="7">
    <source>
        <dbReference type="ARBA" id="ARBA00022692"/>
    </source>
</evidence>
<evidence type="ECO:0000256" key="9">
    <source>
        <dbReference type="ARBA" id="ARBA00022777"/>
    </source>
</evidence>
<evidence type="ECO:0000256" key="6">
    <source>
        <dbReference type="ARBA" id="ARBA00022679"/>
    </source>
</evidence>
<keyword evidence="9" id="KW-0418">Kinase</keyword>
<evidence type="ECO:0000256" key="17">
    <source>
        <dbReference type="PROSITE-ProRule" id="PRU00169"/>
    </source>
</evidence>
<dbReference type="Gene3D" id="1.20.120.160">
    <property type="entry name" value="HPT domain"/>
    <property type="match status" value="1"/>
</dbReference>
<evidence type="ECO:0000256" key="5">
    <source>
        <dbReference type="ARBA" id="ARBA00022553"/>
    </source>
</evidence>
<dbReference type="InterPro" id="IPR011123">
    <property type="entry name" value="Y_Y_Y"/>
</dbReference>
<dbReference type="RefSeq" id="WP_171626300.1">
    <property type="nucleotide sequence ID" value="NZ_JABBPG010000004.1"/>
</dbReference>
<keyword evidence="25" id="KW-1185">Reference proteome</keyword>
<dbReference type="InterPro" id="IPR013655">
    <property type="entry name" value="PAS_fold_3"/>
</dbReference>
<dbReference type="SMART" id="SM00388">
    <property type="entry name" value="HisKA"/>
    <property type="match status" value="1"/>
</dbReference>
<evidence type="ECO:0000256" key="3">
    <source>
        <dbReference type="ARBA" id="ARBA00012438"/>
    </source>
</evidence>
<dbReference type="InterPro" id="IPR036890">
    <property type="entry name" value="HATPase_C_sf"/>
</dbReference>
<evidence type="ECO:0000313" key="25">
    <source>
        <dbReference type="Proteomes" id="UP000586305"/>
    </source>
</evidence>
<evidence type="ECO:0000256" key="10">
    <source>
        <dbReference type="ARBA" id="ARBA00022840"/>
    </source>
</evidence>
<keyword evidence="18" id="KW-0732">Signal</keyword>
<dbReference type="InterPro" id="IPR036641">
    <property type="entry name" value="HPT_dom_sf"/>
</dbReference>
<dbReference type="SMART" id="SM00065">
    <property type="entry name" value="GAF"/>
    <property type="match status" value="1"/>
</dbReference>
<reference evidence="24 25" key="1">
    <citation type="submission" date="2020-04" db="EMBL/GenBank/DDBJ databases">
        <title>Pseudoalteromonas caenipelagi sp. nov., isolated from a tidal flat.</title>
        <authorList>
            <person name="Park S."/>
            <person name="Yoon J.-H."/>
        </authorList>
    </citation>
    <scope>NUCLEOTIDE SEQUENCE [LARGE SCALE GENOMIC DNA]</scope>
    <source>
        <strain evidence="24 25">JBTF-M23</strain>
    </source>
</reference>
<keyword evidence="6" id="KW-0808">Transferase</keyword>
<dbReference type="Gene3D" id="2.60.40.10">
    <property type="entry name" value="Immunoglobulins"/>
    <property type="match status" value="1"/>
</dbReference>
<feature type="domain" description="HPt" evidence="23">
    <location>
        <begin position="1662"/>
        <end position="1763"/>
    </location>
</feature>
<feature type="modified residue" description="4-aspartylphosphate" evidence="17">
    <location>
        <position position="1555"/>
    </location>
</feature>
<evidence type="ECO:0000256" key="8">
    <source>
        <dbReference type="ARBA" id="ARBA00022741"/>
    </source>
</evidence>
<dbReference type="SMART" id="SM00387">
    <property type="entry name" value="HATPase_c"/>
    <property type="match status" value="1"/>
</dbReference>
<comment type="catalytic activity">
    <reaction evidence="1">
        <text>ATP + protein L-histidine = ADP + protein N-phospho-L-histidine.</text>
        <dbReference type="EC" id="2.7.13.3"/>
    </reaction>
</comment>
<dbReference type="SUPFAM" id="SSF55781">
    <property type="entry name" value="GAF domain-like"/>
    <property type="match status" value="1"/>
</dbReference>
<dbReference type="InterPro" id="IPR003594">
    <property type="entry name" value="HATPase_dom"/>
</dbReference>
<dbReference type="InterPro" id="IPR035965">
    <property type="entry name" value="PAS-like_dom_sf"/>
</dbReference>
<dbReference type="InterPro" id="IPR005467">
    <property type="entry name" value="His_kinase_dom"/>
</dbReference>
<feature type="chain" id="PRO_5032860565" description="Sensory/regulatory protein RpfC" evidence="18">
    <location>
        <begin position="26"/>
        <end position="1858"/>
    </location>
</feature>
<keyword evidence="10" id="KW-0067">ATP-binding</keyword>
<dbReference type="CDD" id="cd16922">
    <property type="entry name" value="HATPase_EvgS-ArcB-TorS-like"/>
    <property type="match status" value="1"/>
</dbReference>
<comment type="subunit">
    <text evidence="14">At low DSF concentrations, interacts with RpfF.</text>
</comment>
<dbReference type="CDD" id="cd17546">
    <property type="entry name" value="REC_hyHK_CKI1_RcsC-like"/>
    <property type="match status" value="1"/>
</dbReference>
<dbReference type="EMBL" id="JABBPG010000004">
    <property type="protein sequence ID" value="NOU51238.1"/>
    <property type="molecule type" value="Genomic_DNA"/>
</dbReference>
<dbReference type="InterPro" id="IPR013783">
    <property type="entry name" value="Ig-like_fold"/>
</dbReference>
<dbReference type="Pfam" id="PF01590">
    <property type="entry name" value="GAF"/>
    <property type="match status" value="1"/>
</dbReference>
<evidence type="ECO:0000256" key="14">
    <source>
        <dbReference type="ARBA" id="ARBA00064003"/>
    </source>
</evidence>
<dbReference type="InterPro" id="IPR000014">
    <property type="entry name" value="PAS"/>
</dbReference>
<dbReference type="Gene3D" id="3.30.450.20">
    <property type="entry name" value="PAS domain"/>
    <property type="match status" value="1"/>
</dbReference>
<dbReference type="InterPro" id="IPR000700">
    <property type="entry name" value="PAS-assoc_C"/>
</dbReference>
<feature type="domain" description="PAC" evidence="22">
    <location>
        <begin position="1063"/>
        <end position="1116"/>
    </location>
</feature>
<dbReference type="SUPFAM" id="SSF52172">
    <property type="entry name" value="CheY-like"/>
    <property type="match status" value="2"/>
</dbReference>